<accession>A0AAV0BEM8</accession>
<dbReference type="Proteomes" id="UP001153365">
    <property type="component" value="Unassembled WGS sequence"/>
</dbReference>
<name>A0AAV0BEM8_PHAPC</name>
<dbReference type="AlphaFoldDB" id="A0AAV0BEM8"/>
<comment type="caution">
    <text evidence="1">The sequence shown here is derived from an EMBL/GenBank/DDBJ whole genome shotgun (WGS) entry which is preliminary data.</text>
</comment>
<protein>
    <submittedName>
        <fullName evidence="1">Uncharacterized protein</fullName>
    </submittedName>
</protein>
<gene>
    <name evidence="1" type="ORF">PPACK8108_LOCUS19296</name>
</gene>
<dbReference type="EMBL" id="CALTRL010005689">
    <property type="protein sequence ID" value="CAH7684861.1"/>
    <property type="molecule type" value="Genomic_DNA"/>
</dbReference>
<keyword evidence="2" id="KW-1185">Reference proteome</keyword>
<sequence>MRHKSNKLQCVELKLPIVLGLRRIFGAGPMDKDFCTVAIRGNELALNTK</sequence>
<evidence type="ECO:0000313" key="2">
    <source>
        <dbReference type="Proteomes" id="UP001153365"/>
    </source>
</evidence>
<proteinExistence type="predicted"/>
<organism evidence="1 2">
    <name type="scientific">Phakopsora pachyrhizi</name>
    <name type="common">Asian soybean rust disease fungus</name>
    <dbReference type="NCBI Taxonomy" id="170000"/>
    <lineage>
        <taxon>Eukaryota</taxon>
        <taxon>Fungi</taxon>
        <taxon>Dikarya</taxon>
        <taxon>Basidiomycota</taxon>
        <taxon>Pucciniomycotina</taxon>
        <taxon>Pucciniomycetes</taxon>
        <taxon>Pucciniales</taxon>
        <taxon>Phakopsoraceae</taxon>
        <taxon>Phakopsora</taxon>
    </lineage>
</organism>
<reference evidence="1" key="1">
    <citation type="submission" date="2022-06" db="EMBL/GenBank/DDBJ databases">
        <authorList>
            <consortium name="SYNGENTA / RWTH Aachen University"/>
        </authorList>
    </citation>
    <scope>NUCLEOTIDE SEQUENCE</scope>
</reference>
<evidence type="ECO:0000313" key="1">
    <source>
        <dbReference type="EMBL" id="CAH7684861.1"/>
    </source>
</evidence>